<feature type="region of interest" description="Disordered" evidence="1">
    <location>
        <begin position="1"/>
        <end position="62"/>
    </location>
</feature>
<evidence type="ECO:0000313" key="2">
    <source>
        <dbReference type="EMBL" id="KAF7823395.1"/>
    </source>
</evidence>
<protein>
    <submittedName>
        <fullName evidence="2">Uncharacterized protein</fullName>
    </submittedName>
</protein>
<feature type="compositionally biased region" description="Basic residues" evidence="1">
    <location>
        <begin position="1"/>
        <end position="20"/>
    </location>
</feature>
<proteinExistence type="predicted"/>
<sequence length="62" mass="7263">MRASKTCRRAKTRMKRRREKRGFSRSFPDLCVNPGNESRSSGRNKKWERKLRQTGAAKAIKP</sequence>
<comment type="caution">
    <text evidence="2">The sequence shown here is derived from an EMBL/GenBank/DDBJ whole genome shotgun (WGS) entry which is preliminary data.</text>
</comment>
<name>A0A834TKD2_9FABA</name>
<keyword evidence="3" id="KW-1185">Reference proteome</keyword>
<gene>
    <name evidence="2" type="ORF">G2W53_021539</name>
</gene>
<dbReference type="Proteomes" id="UP000634136">
    <property type="component" value="Unassembled WGS sequence"/>
</dbReference>
<evidence type="ECO:0000313" key="3">
    <source>
        <dbReference type="Proteomes" id="UP000634136"/>
    </source>
</evidence>
<dbReference type="AlphaFoldDB" id="A0A834TKD2"/>
<dbReference type="EMBL" id="JAAIUW010000007">
    <property type="protein sequence ID" value="KAF7823395.1"/>
    <property type="molecule type" value="Genomic_DNA"/>
</dbReference>
<reference evidence="2" key="1">
    <citation type="submission" date="2020-09" db="EMBL/GenBank/DDBJ databases">
        <title>Genome-Enabled Discovery of Anthraquinone Biosynthesis in Senna tora.</title>
        <authorList>
            <person name="Kang S.-H."/>
            <person name="Pandey R.P."/>
            <person name="Lee C.-M."/>
            <person name="Sim J.-S."/>
            <person name="Jeong J.-T."/>
            <person name="Choi B.-S."/>
            <person name="Jung M."/>
            <person name="Ginzburg D."/>
            <person name="Zhao K."/>
            <person name="Won S.Y."/>
            <person name="Oh T.-J."/>
            <person name="Yu Y."/>
            <person name="Kim N.-H."/>
            <person name="Lee O.R."/>
            <person name="Lee T.-H."/>
            <person name="Bashyal P."/>
            <person name="Kim T.-S."/>
            <person name="Lee W.-H."/>
            <person name="Kawkins C."/>
            <person name="Kim C.-K."/>
            <person name="Kim J.S."/>
            <person name="Ahn B.O."/>
            <person name="Rhee S.Y."/>
            <person name="Sohng J.K."/>
        </authorList>
    </citation>
    <scope>NUCLEOTIDE SEQUENCE</scope>
    <source>
        <tissue evidence="2">Leaf</tissue>
    </source>
</reference>
<evidence type="ECO:0000256" key="1">
    <source>
        <dbReference type="SAM" id="MobiDB-lite"/>
    </source>
</evidence>
<organism evidence="2 3">
    <name type="scientific">Senna tora</name>
    <dbReference type="NCBI Taxonomy" id="362788"/>
    <lineage>
        <taxon>Eukaryota</taxon>
        <taxon>Viridiplantae</taxon>
        <taxon>Streptophyta</taxon>
        <taxon>Embryophyta</taxon>
        <taxon>Tracheophyta</taxon>
        <taxon>Spermatophyta</taxon>
        <taxon>Magnoliopsida</taxon>
        <taxon>eudicotyledons</taxon>
        <taxon>Gunneridae</taxon>
        <taxon>Pentapetalae</taxon>
        <taxon>rosids</taxon>
        <taxon>fabids</taxon>
        <taxon>Fabales</taxon>
        <taxon>Fabaceae</taxon>
        <taxon>Caesalpinioideae</taxon>
        <taxon>Cassia clade</taxon>
        <taxon>Senna</taxon>
    </lineage>
</organism>
<accession>A0A834TKD2</accession>